<protein>
    <recommendedName>
        <fullName evidence="4">Alanine racemase</fullName>
        <ecNumber evidence="4">5.1.1.1</ecNumber>
    </recommendedName>
</protein>
<dbReference type="GO" id="GO:0008784">
    <property type="term" value="F:alanine racemase activity"/>
    <property type="evidence" value="ECO:0007669"/>
    <property type="project" value="UniProtKB-UniRule"/>
</dbReference>
<dbReference type="AlphaFoldDB" id="A0A327Z7G5"/>
<gene>
    <name evidence="9" type="ORF">B0I29_11526</name>
</gene>
<dbReference type="EMBL" id="QLMJ01000015">
    <property type="protein sequence ID" value="RAK31220.1"/>
    <property type="molecule type" value="Genomic_DNA"/>
</dbReference>
<comment type="catalytic activity">
    <reaction evidence="4">
        <text>L-alanine = D-alanine</text>
        <dbReference type="Rhea" id="RHEA:20249"/>
        <dbReference type="ChEBI" id="CHEBI:57416"/>
        <dbReference type="ChEBI" id="CHEBI:57972"/>
        <dbReference type="EC" id="5.1.1.1"/>
    </reaction>
</comment>
<dbReference type="HAMAP" id="MF_01201">
    <property type="entry name" value="Ala_racemase"/>
    <property type="match status" value="1"/>
</dbReference>
<organism evidence="9 10">
    <name type="scientific">Actinoplanes lutulentus</name>
    <dbReference type="NCBI Taxonomy" id="1287878"/>
    <lineage>
        <taxon>Bacteria</taxon>
        <taxon>Bacillati</taxon>
        <taxon>Actinomycetota</taxon>
        <taxon>Actinomycetes</taxon>
        <taxon>Micromonosporales</taxon>
        <taxon>Micromonosporaceae</taxon>
        <taxon>Actinoplanes</taxon>
    </lineage>
</organism>
<feature type="compositionally biased region" description="Gly residues" evidence="7">
    <location>
        <begin position="222"/>
        <end position="233"/>
    </location>
</feature>
<dbReference type="PRINTS" id="PR00992">
    <property type="entry name" value="ALARACEMASE"/>
</dbReference>
<feature type="binding site" evidence="4 6">
    <location>
        <position position="130"/>
    </location>
    <ligand>
        <name>substrate</name>
    </ligand>
</feature>
<proteinExistence type="inferred from homology"/>
<evidence type="ECO:0000256" key="7">
    <source>
        <dbReference type="SAM" id="MobiDB-lite"/>
    </source>
</evidence>
<keyword evidence="3 4" id="KW-0413">Isomerase</keyword>
<dbReference type="GO" id="GO:0009252">
    <property type="term" value="P:peptidoglycan biosynthetic process"/>
    <property type="evidence" value="ECO:0007669"/>
    <property type="project" value="TreeGrafter"/>
</dbReference>
<evidence type="ECO:0000256" key="1">
    <source>
        <dbReference type="ARBA" id="ARBA00001933"/>
    </source>
</evidence>
<dbReference type="SMART" id="SM01005">
    <property type="entry name" value="Ala_racemase_C"/>
    <property type="match status" value="1"/>
</dbReference>
<comment type="similarity">
    <text evidence="4">Belongs to the alanine racemase family.</text>
</comment>
<feature type="binding site" evidence="4 6">
    <location>
        <position position="316"/>
    </location>
    <ligand>
        <name>substrate</name>
    </ligand>
</feature>
<feature type="region of interest" description="Disordered" evidence="7">
    <location>
        <begin position="220"/>
        <end position="245"/>
    </location>
</feature>
<evidence type="ECO:0000256" key="5">
    <source>
        <dbReference type="PIRSR" id="PIRSR600821-50"/>
    </source>
</evidence>
<dbReference type="PANTHER" id="PTHR30511:SF0">
    <property type="entry name" value="ALANINE RACEMASE, CATABOLIC-RELATED"/>
    <property type="match status" value="1"/>
</dbReference>
<evidence type="ECO:0000256" key="3">
    <source>
        <dbReference type="ARBA" id="ARBA00023235"/>
    </source>
</evidence>
<dbReference type="Pfam" id="PF01168">
    <property type="entry name" value="Ala_racemase_N"/>
    <property type="match status" value="1"/>
</dbReference>
<dbReference type="OrthoDB" id="9813814at2"/>
<evidence type="ECO:0000313" key="10">
    <source>
        <dbReference type="Proteomes" id="UP000249341"/>
    </source>
</evidence>
<dbReference type="SUPFAM" id="SSF51419">
    <property type="entry name" value="PLP-binding barrel"/>
    <property type="match status" value="1"/>
</dbReference>
<dbReference type="InterPro" id="IPR029066">
    <property type="entry name" value="PLP-binding_barrel"/>
</dbReference>
<dbReference type="GO" id="GO:0005829">
    <property type="term" value="C:cytosol"/>
    <property type="evidence" value="ECO:0007669"/>
    <property type="project" value="TreeGrafter"/>
</dbReference>
<dbReference type="Gene3D" id="2.40.37.10">
    <property type="entry name" value="Lyase, Ornithine Decarboxylase, Chain A, domain 1"/>
    <property type="match status" value="1"/>
</dbReference>
<evidence type="ECO:0000313" key="9">
    <source>
        <dbReference type="EMBL" id="RAK31220.1"/>
    </source>
</evidence>
<dbReference type="InterPro" id="IPR001608">
    <property type="entry name" value="Ala_racemase_N"/>
</dbReference>
<dbReference type="RefSeq" id="WP_111652153.1">
    <property type="nucleotide sequence ID" value="NZ_JACHWI010000010.1"/>
</dbReference>
<feature type="domain" description="Alanine racemase C-terminal" evidence="8">
    <location>
        <begin position="247"/>
        <end position="373"/>
    </location>
</feature>
<feature type="modified residue" description="N6-(pyridoxal phosphate)lysine" evidence="4 5">
    <location>
        <position position="39"/>
    </location>
</feature>
<feature type="active site" description="Proton acceptor; specific for L-alanine" evidence="4">
    <location>
        <position position="268"/>
    </location>
</feature>
<dbReference type="InterPro" id="IPR009006">
    <property type="entry name" value="Ala_racemase/Decarboxylase_C"/>
</dbReference>
<evidence type="ECO:0000256" key="2">
    <source>
        <dbReference type="ARBA" id="ARBA00022898"/>
    </source>
</evidence>
<dbReference type="SUPFAM" id="SSF50621">
    <property type="entry name" value="Alanine racemase C-terminal domain-like"/>
    <property type="match status" value="1"/>
</dbReference>
<feature type="active site" description="Proton acceptor; specific for D-alanine" evidence="4">
    <location>
        <position position="39"/>
    </location>
</feature>
<dbReference type="Gene3D" id="3.20.20.10">
    <property type="entry name" value="Alanine racemase"/>
    <property type="match status" value="1"/>
</dbReference>
<comment type="function">
    <text evidence="4">Catalyzes the interconversion of L-alanine and D-alanine. May also act on other amino acids.</text>
</comment>
<reference evidence="9 10" key="1">
    <citation type="submission" date="2018-06" db="EMBL/GenBank/DDBJ databases">
        <title>Genomic Encyclopedia of Type Strains, Phase III (KMG-III): the genomes of soil and plant-associated and newly described type strains.</title>
        <authorList>
            <person name="Whitman W."/>
        </authorList>
    </citation>
    <scope>NUCLEOTIDE SEQUENCE [LARGE SCALE GENOMIC DNA]</scope>
    <source>
        <strain evidence="9 10">CGMCC 4.7090</strain>
    </source>
</reference>
<dbReference type="Proteomes" id="UP000249341">
    <property type="component" value="Unassembled WGS sequence"/>
</dbReference>
<dbReference type="GO" id="GO:0030632">
    <property type="term" value="P:D-alanine biosynthetic process"/>
    <property type="evidence" value="ECO:0007669"/>
    <property type="project" value="UniProtKB-UniRule"/>
</dbReference>
<comment type="caution">
    <text evidence="9">The sequence shown here is derived from an EMBL/GenBank/DDBJ whole genome shotgun (WGS) entry which is preliminary data.</text>
</comment>
<dbReference type="PANTHER" id="PTHR30511">
    <property type="entry name" value="ALANINE RACEMASE"/>
    <property type="match status" value="1"/>
</dbReference>
<sequence>MSTVITDQTTTVAVDLDAVAHNTRVLARHTRSALMAVVKADGFGHGAVDVARTALASGATWLGVTGLGEALALRAAGLRAPILSWLNPLGAGFASGVRNDVDLAVPSVDHLAVMPTGARVHLHLDTGLARDGAAPKEWADLCRAAADAERDGRIVVAGVMSHLAGPDTQEALRRFRHGVSVALTAGLRPRVRHLAATAATLTAPDTHFDLVRTGAGLVGINPAGGPGRDSGSGGRRDEAGGNGLRGAMTFTAPVVEVRRVTAGTPVGYGHVWRAPRDTTLALLPAGYADGLPRIAGPRAEVLLGGRRRRIAGRISMDQIVVEAGPDCRPGDTAIIFGPGDDGEPTVADWARWAGTLPHEIVTGLGARPRRVVTGGF</sequence>
<evidence type="ECO:0000256" key="4">
    <source>
        <dbReference type="HAMAP-Rule" id="MF_01201"/>
    </source>
</evidence>
<dbReference type="CDD" id="cd00430">
    <property type="entry name" value="PLPDE_III_AR"/>
    <property type="match status" value="1"/>
</dbReference>
<dbReference type="InterPro" id="IPR000821">
    <property type="entry name" value="Ala_racemase"/>
</dbReference>
<evidence type="ECO:0000259" key="8">
    <source>
        <dbReference type="SMART" id="SM01005"/>
    </source>
</evidence>
<dbReference type="UniPathway" id="UPA00042">
    <property type="reaction ID" value="UER00497"/>
</dbReference>
<comment type="pathway">
    <text evidence="4">Amino-acid biosynthesis; D-alanine biosynthesis; D-alanine from L-alanine: step 1/1.</text>
</comment>
<dbReference type="GO" id="GO:0030170">
    <property type="term" value="F:pyridoxal phosphate binding"/>
    <property type="evidence" value="ECO:0007669"/>
    <property type="project" value="UniProtKB-UniRule"/>
</dbReference>
<evidence type="ECO:0000256" key="6">
    <source>
        <dbReference type="PIRSR" id="PIRSR600821-52"/>
    </source>
</evidence>
<dbReference type="NCBIfam" id="TIGR00492">
    <property type="entry name" value="alr"/>
    <property type="match status" value="1"/>
</dbReference>
<dbReference type="InterPro" id="IPR011079">
    <property type="entry name" value="Ala_racemase_C"/>
</dbReference>
<accession>A0A327Z7G5</accession>
<keyword evidence="10" id="KW-1185">Reference proteome</keyword>
<dbReference type="Pfam" id="PF00842">
    <property type="entry name" value="Ala_racemase_C"/>
    <property type="match status" value="1"/>
</dbReference>
<dbReference type="EC" id="5.1.1.1" evidence="4"/>
<keyword evidence="2 4" id="KW-0663">Pyridoxal phosphate</keyword>
<comment type="cofactor">
    <cofactor evidence="1 4 5">
        <name>pyridoxal 5'-phosphate</name>
        <dbReference type="ChEBI" id="CHEBI:597326"/>
    </cofactor>
</comment>
<name>A0A327Z7G5_9ACTN</name>